<accession>A0A7X3SK95</accession>
<dbReference type="Proteomes" id="UP000460412">
    <property type="component" value="Unassembled WGS sequence"/>
</dbReference>
<gene>
    <name evidence="1" type="ORF">GN277_18310</name>
</gene>
<evidence type="ECO:0000313" key="1">
    <source>
        <dbReference type="EMBL" id="MXP77259.1"/>
    </source>
</evidence>
<evidence type="ECO:0000313" key="2">
    <source>
        <dbReference type="Proteomes" id="UP000460412"/>
    </source>
</evidence>
<reference evidence="1 2" key="1">
    <citation type="submission" date="2019-12" db="EMBL/GenBank/DDBJ databases">
        <title>Sporaefaciens musculi gen. nov., sp. nov., a novel bacterium isolated from the caecum of an obese mouse.</title>
        <authorList>
            <person name="Rasmussen T.S."/>
            <person name="Streidl T."/>
            <person name="Hitch T.C.A."/>
            <person name="Wortmann E."/>
            <person name="Deptula P."/>
            <person name="Hansen M."/>
            <person name="Nielsen D.S."/>
            <person name="Clavel T."/>
            <person name="Vogensen F.K."/>
        </authorList>
    </citation>
    <scope>NUCLEOTIDE SEQUENCE [LARGE SCALE GENOMIC DNA]</scope>
    <source>
        <strain evidence="1 2">WCA-9-b2</strain>
    </source>
</reference>
<comment type="caution">
    <text evidence="1">The sequence shown here is derived from an EMBL/GenBank/DDBJ whole genome shotgun (WGS) entry which is preliminary data.</text>
</comment>
<sequence>MVDAEETKRQKALNLRYKKPIVRNLNLDSIQEELWNIQGECGDVHWYCDTDEDTLFNALDGNEDEAYEFKMMFADLCAECDQMQRDLNEEWIPDCFDKFFVAIGAGEDFGRLLGYDAYEGDYFGLSCTEAFAEDESKKVLKRLTKDEIIAAARQCFRIYQSFIALRYRYDCLKAAMDILRDQNTGYLQMVKRIEDVFEKAEEESVGFKYQWGKGVEELDRILANMPQEAWIQ</sequence>
<protein>
    <submittedName>
        <fullName evidence="1">Uncharacterized protein</fullName>
    </submittedName>
</protein>
<dbReference type="EMBL" id="WUQX01000001">
    <property type="protein sequence ID" value="MXP77259.1"/>
    <property type="molecule type" value="Genomic_DNA"/>
</dbReference>
<dbReference type="RefSeq" id="WP_159752439.1">
    <property type="nucleotide sequence ID" value="NZ_WUQX01000001.1"/>
</dbReference>
<organism evidence="1 2">
    <name type="scientific">Sporofaciens musculi</name>
    <dbReference type="NCBI Taxonomy" id="2681861"/>
    <lineage>
        <taxon>Bacteria</taxon>
        <taxon>Bacillati</taxon>
        <taxon>Bacillota</taxon>
        <taxon>Clostridia</taxon>
        <taxon>Lachnospirales</taxon>
        <taxon>Lachnospiraceae</taxon>
        <taxon>Sporofaciens</taxon>
    </lineage>
</organism>
<name>A0A7X3SK95_9FIRM</name>
<keyword evidence="2" id="KW-1185">Reference proteome</keyword>
<dbReference type="AlphaFoldDB" id="A0A7X3SK95"/>
<proteinExistence type="predicted"/>